<comment type="caution">
    <text evidence="1">The sequence shown here is derived from an EMBL/GenBank/DDBJ whole genome shotgun (WGS) entry which is preliminary data.</text>
</comment>
<accession>A0AAV4PV92</accession>
<evidence type="ECO:0000313" key="2">
    <source>
        <dbReference type="Proteomes" id="UP001054945"/>
    </source>
</evidence>
<reference evidence="1 2" key="1">
    <citation type="submission" date="2021-06" db="EMBL/GenBank/DDBJ databases">
        <title>Caerostris extrusa draft genome.</title>
        <authorList>
            <person name="Kono N."/>
            <person name="Arakawa K."/>
        </authorList>
    </citation>
    <scope>NUCLEOTIDE SEQUENCE [LARGE SCALE GENOMIC DNA]</scope>
</reference>
<dbReference type="Proteomes" id="UP001054945">
    <property type="component" value="Unassembled WGS sequence"/>
</dbReference>
<keyword evidence="2" id="KW-1185">Reference proteome</keyword>
<evidence type="ECO:0000313" key="1">
    <source>
        <dbReference type="EMBL" id="GIX99791.1"/>
    </source>
</evidence>
<proteinExistence type="predicted"/>
<name>A0AAV4PV92_CAEEX</name>
<organism evidence="1 2">
    <name type="scientific">Caerostris extrusa</name>
    <name type="common">Bark spider</name>
    <name type="synonym">Caerostris bankana</name>
    <dbReference type="NCBI Taxonomy" id="172846"/>
    <lineage>
        <taxon>Eukaryota</taxon>
        <taxon>Metazoa</taxon>
        <taxon>Ecdysozoa</taxon>
        <taxon>Arthropoda</taxon>
        <taxon>Chelicerata</taxon>
        <taxon>Arachnida</taxon>
        <taxon>Araneae</taxon>
        <taxon>Araneomorphae</taxon>
        <taxon>Entelegynae</taxon>
        <taxon>Araneoidea</taxon>
        <taxon>Araneidae</taxon>
        <taxon>Caerostris</taxon>
    </lineage>
</organism>
<dbReference type="EMBL" id="BPLR01005098">
    <property type="protein sequence ID" value="GIX99791.1"/>
    <property type="molecule type" value="Genomic_DNA"/>
</dbReference>
<dbReference type="AlphaFoldDB" id="A0AAV4PV92"/>
<protein>
    <submittedName>
        <fullName evidence="1">Uncharacterized protein</fullName>
    </submittedName>
</protein>
<sequence>MSEGRVLISKSTSGNVYQSNVSHLYRAKGSSVNINSGGIGVDQVNSTQRSWFGGITLATNLAEKWIVLSKRK</sequence>
<gene>
    <name evidence="1" type="ORF">CEXT_371691</name>
</gene>